<evidence type="ECO:0000256" key="3">
    <source>
        <dbReference type="ARBA" id="ARBA00035264"/>
    </source>
</evidence>
<reference evidence="5" key="2">
    <citation type="submission" date="2008-07" db="EMBL/GenBank/DDBJ databases">
        <authorList>
            <person name="Genoscope - CEA"/>
        </authorList>
    </citation>
    <scope>NUCLEOTIDE SEQUENCE</scope>
    <source>
        <strain evidence="5">S mat+</strain>
    </source>
</reference>
<gene>
    <name evidence="5" type="ORF">PODANS_2_1850</name>
</gene>
<dbReference type="AlphaFoldDB" id="B2B4N2"/>
<evidence type="ECO:0000313" key="5">
    <source>
        <dbReference type="EMBL" id="CAP72757.1"/>
    </source>
</evidence>
<dbReference type="GO" id="GO:1990904">
    <property type="term" value="C:ribonucleoprotein complex"/>
    <property type="evidence" value="ECO:0007669"/>
    <property type="project" value="UniProtKB-KW"/>
</dbReference>
<evidence type="ECO:0000256" key="2">
    <source>
        <dbReference type="ARBA" id="ARBA00023274"/>
    </source>
</evidence>
<dbReference type="OrthoDB" id="21463at2759"/>
<dbReference type="GeneID" id="6196083"/>
<reference evidence="7" key="3">
    <citation type="journal article" date="2014" name="Genetics">
        <title>Maintaining two mating types: Structure of the mating type locus and its role in heterokaryosis in Podospora anserina.</title>
        <authorList>
            <person name="Grognet P."/>
            <person name="Bidard F."/>
            <person name="Kuchly C."/>
            <person name="Tong L.C.H."/>
            <person name="Coppin E."/>
            <person name="Benkhali J.A."/>
            <person name="Couloux A."/>
            <person name="Wincker P."/>
            <person name="Debuchy R."/>
            <person name="Silar P."/>
        </authorList>
    </citation>
    <scope>GENOME REANNOTATION</scope>
    <source>
        <strain evidence="7">S / ATCC MYA-4624 / DSM 980 / FGSC 10383</strain>
    </source>
</reference>
<dbReference type="HOGENOM" id="CLU_821644_0_0_1"/>
<dbReference type="Gene3D" id="4.10.640.10">
    <property type="entry name" value="Ribosomal protein S18"/>
    <property type="match status" value="1"/>
</dbReference>
<dbReference type="FunFam" id="4.10.640.10:FF:000013">
    <property type="entry name" value="37S ribosomal protein S18"/>
    <property type="match status" value="1"/>
</dbReference>
<dbReference type="Proteomes" id="UP000001197">
    <property type="component" value="Chromosome 2"/>
</dbReference>
<dbReference type="VEuPathDB" id="FungiDB:PODANS_2_1850"/>
<evidence type="ECO:0000313" key="6">
    <source>
        <dbReference type="EMBL" id="CDP25153.1"/>
    </source>
</evidence>
<dbReference type="KEGG" id="pan:PODANSg7974"/>
<reference evidence="5 7" key="1">
    <citation type="journal article" date="2008" name="Genome Biol.">
        <title>The genome sequence of the model ascomycete fungus Podospora anserina.</title>
        <authorList>
            <person name="Espagne E."/>
            <person name="Lespinet O."/>
            <person name="Malagnac F."/>
            <person name="Da Silva C."/>
            <person name="Jaillon O."/>
            <person name="Porcel B.M."/>
            <person name="Couloux A."/>
            <person name="Aury J.-M."/>
            <person name="Segurens B."/>
            <person name="Poulain J."/>
            <person name="Anthouard V."/>
            <person name="Grossetete S."/>
            <person name="Khalili H."/>
            <person name="Coppin E."/>
            <person name="Dequard-Chablat M."/>
            <person name="Picard M."/>
            <person name="Contamine V."/>
            <person name="Arnaise S."/>
            <person name="Bourdais A."/>
            <person name="Berteaux-Lecellier V."/>
            <person name="Gautheret D."/>
            <person name="de Vries R.P."/>
            <person name="Battaglia E."/>
            <person name="Coutinho P.M."/>
            <person name="Danchin E.G.J."/>
            <person name="Henrissat B."/>
            <person name="El Khoury R."/>
            <person name="Sainsard-Chanet A."/>
            <person name="Boivin A."/>
            <person name="Pinan-Lucarre B."/>
            <person name="Sellem C.H."/>
            <person name="Debuchy R."/>
            <person name="Wincker P."/>
            <person name="Weissenbach J."/>
            <person name="Silar P."/>
        </authorList>
    </citation>
    <scope>NUCLEOTIDE SEQUENCE [LARGE SCALE GENOMIC DNA]</scope>
    <source>
        <strain evidence="7">S / ATCC MYA-4624 / DSM 980 / FGSC 10383</strain>
        <strain evidence="5">S mat+</strain>
    </source>
</reference>
<dbReference type="SUPFAM" id="SSF46911">
    <property type="entry name" value="Ribosomal protein S18"/>
    <property type="match status" value="1"/>
</dbReference>
<feature type="compositionally biased region" description="Low complexity" evidence="4">
    <location>
        <begin position="115"/>
        <end position="132"/>
    </location>
</feature>
<dbReference type="GO" id="GO:0003735">
    <property type="term" value="F:structural constituent of ribosome"/>
    <property type="evidence" value="ECO:0007669"/>
    <property type="project" value="InterPro"/>
</dbReference>
<evidence type="ECO:0000256" key="1">
    <source>
        <dbReference type="ARBA" id="ARBA00022980"/>
    </source>
</evidence>
<evidence type="ECO:0000256" key="4">
    <source>
        <dbReference type="SAM" id="MobiDB-lite"/>
    </source>
</evidence>
<keyword evidence="7" id="KW-1185">Reference proteome</keyword>
<dbReference type="InParanoid" id="B2B4N2"/>
<organism evidence="5">
    <name type="scientific">Podospora anserina (strain S / ATCC MYA-4624 / DSM 980 / FGSC 10383)</name>
    <name type="common">Pleurage anserina</name>
    <dbReference type="NCBI Taxonomy" id="515849"/>
    <lineage>
        <taxon>Eukaryota</taxon>
        <taxon>Fungi</taxon>
        <taxon>Dikarya</taxon>
        <taxon>Ascomycota</taxon>
        <taxon>Pezizomycotina</taxon>
        <taxon>Sordariomycetes</taxon>
        <taxon>Sordariomycetidae</taxon>
        <taxon>Sordariales</taxon>
        <taxon>Podosporaceae</taxon>
        <taxon>Podospora</taxon>
        <taxon>Podospora anserina</taxon>
    </lineage>
</organism>
<reference evidence="6" key="4">
    <citation type="submission" date="2014-09" db="EMBL/GenBank/DDBJ databases">
        <title>Maintaining two mating types: Structure of the mating type locus and its role in heterokaryosis in Podospora anserina.</title>
        <authorList>
            <person name="Grognet P."/>
            <person name="Bidard F."/>
            <person name="Kuchly C."/>
            <person name="Chan Ho Tong L."/>
            <person name="Coppin E."/>
            <person name="Ait Benkhali J."/>
            <person name="Couloux A."/>
            <person name="Wincker P."/>
            <person name="Debuchy R."/>
            <person name="Silar P."/>
        </authorList>
    </citation>
    <scope>NUCLEOTIDE SEQUENCE</scope>
</reference>
<proteinExistence type="predicted"/>
<dbReference type="GO" id="GO:0005840">
    <property type="term" value="C:ribosome"/>
    <property type="evidence" value="ECO:0007669"/>
    <property type="project" value="UniProtKB-KW"/>
</dbReference>
<dbReference type="EMBL" id="FO904937">
    <property type="protein sequence ID" value="CDP25153.1"/>
    <property type="molecule type" value="Genomic_DNA"/>
</dbReference>
<dbReference type="RefSeq" id="XP_001910932.1">
    <property type="nucleotide sequence ID" value="XM_001910897.1"/>
</dbReference>
<dbReference type="Pfam" id="PF01084">
    <property type="entry name" value="Ribosomal_S18"/>
    <property type="match status" value="1"/>
</dbReference>
<accession>B2B4N2</accession>
<dbReference type="InterPro" id="IPR001648">
    <property type="entry name" value="Ribosomal_bS18"/>
</dbReference>
<dbReference type="InterPro" id="IPR036870">
    <property type="entry name" value="Ribosomal_bS18_sf"/>
</dbReference>
<feature type="region of interest" description="Disordered" evidence="4">
    <location>
        <begin position="102"/>
        <end position="132"/>
    </location>
</feature>
<dbReference type="eggNOG" id="KOG3162">
    <property type="taxonomic scope" value="Eukaryota"/>
</dbReference>
<dbReference type="STRING" id="515849.B2B4N2"/>
<keyword evidence="2" id="KW-0687">Ribonucleoprotein</keyword>
<keyword evidence="1" id="KW-0689">Ribosomal protein</keyword>
<dbReference type="GO" id="GO:0006412">
    <property type="term" value="P:translation"/>
    <property type="evidence" value="ECO:0007669"/>
    <property type="project" value="InterPro"/>
</dbReference>
<sequence>MASCNPEILEREPYRPPTSACRNPCLTPRTTHLPTLSFAIPTNHGIPSLKINNPPKTIANCTVEGRLTIPPRQRRPHSPCPSATMSTKTFRPLALLRPTARFYSSQPTPSPALLTRSPASTKPPTATPSPTSILASLFAPEQPSAPSPTGHTNYGFEAAEDVVKHQHRADMYLRKHPRRWREGDVYAPHDLSPAEAKKWKVVKSPKRDVIDMLGVNPLDNYRGQAGMMEIMERKTLDESDGERGGGGKLWQREKEGRVAERKWVQLLTQTKQNFSMISEFMTPLGRIMHSKDTGLRPVNQRKMAKAIRRAIGLGIHPSVHRHPEVMKMRGRINTAMNF</sequence>
<dbReference type="EMBL" id="CU640366">
    <property type="protein sequence ID" value="CAP72757.1"/>
    <property type="molecule type" value="Genomic_DNA"/>
</dbReference>
<name>B2B4N2_PODAN</name>
<protein>
    <recommendedName>
        <fullName evidence="3">Small ribosomal subunit protein bS18m</fullName>
    </recommendedName>
</protein>
<evidence type="ECO:0000313" key="7">
    <source>
        <dbReference type="Proteomes" id="UP000001197"/>
    </source>
</evidence>